<keyword evidence="1" id="KW-0812">Transmembrane</keyword>
<dbReference type="RefSeq" id="WP_114478140.1">
    <property type="nucleotide sequence ID" value="NZ_QPII01000003.1"/>
</dbReference>
<keyword evidence="3" id="KW-1185">Reference proteome</keyword>
<reference evidence="2 3" key="1">
    <citation type="submission" date="2018-07" db="EMBL/GenBank/DDBJ databases">
        <title>Halomonas montanilacus sp. nov., isolated from Lake Pengyan on Tibetan Plateau.</title>
        <authorList>
            <person name="Lu H."/>
            <person name="Xing P."/>
            <person name="Wu Q."/>
        </authorList>
    </citation>
    <scope>NUCLEOTIDE SEQUENCE [LARGE SCALE GENOMIC DNA]</scope>
    <source>
        <strain evidence="2 3">PYC7W</strain>
    </source>
</reference>
<keyword evidence="1" id="KW-0472">Membrane</keyword>
<evidence type="ECO:0000313" key="2">
    <source>
        <dbReference type="EMBL" id="RCV90541.1"/>
    </source>
</evidence>
<feature type="transmembrane region" description="Helical" evidence="1">
    <location>
        <begin position="42"/>
        <end position="60"/>
    </location>
</feature>
<name>A0A368U153_9GAMM</name>
<dbReference type="Proteomes" id="UP000252405">
    <property type="component" value="Unassembled WGS sequence"/>
</dbReference>
<feature type="transmembrane region" description="Helical" evidence="1">
    <location>
        <begin position="152"/>
        <end position="172"/>
    </location>
</feature>
<dbReference type="OrthoDB" id="6876685at2"/>
<keyword evidence="1" id="KW-1133">Transmembrane helix</keyword>
<dbReference type="AlphaFoldDB" id="A0A368U153"/>
<dbReference type="EMBL" id="QPII01000003">
    <property type="protein sequence ID" value="RCV90541.1"/>
    <property type="molecule type" value="Genomic_DNA"/>
</dbReference>
<feature type="transmembrane region" description="Helical" evidence="1">
    <location>
        <begin position="81"/>
        <end position="107"/>
    </location>
</feature>
<proteinExistence type="predicted"/>
<accession>A0A368U153</accession>
<protein>
    <submittedName>
        <fullName evidence="2">Uncharacterized protein</fullName>
    </submittedName>
</protein>
<sequence>MTRLANAGWWLLLRRDGHLALVVLLLLLWTLAGSGLSDLLLLPAWVIMAQLIFAGGLEAARLRRRAWLGQYLQAASPWQRWLRGGLVMVAWHQLLGILLALLILVKLRLLSPVYWPLLLVGVVGLVLLRRVMRRRLARHVVAEYVPGVTRRLLAWPLGVLLAVSLVVLALWLPQPYLVGLGWEEALMRHVPGDGHDSLLGFFERLARALEVTQYWAMQNAAERGELNESLVLVGWLLLLLVQSAFAWAYVRLLLGAEALRGAILEALGKPVDRELMDREPMGRADE</sequence>
<organism evidence="2 3">
    <name type="scientific">Billgrantia montanilacus</name>
    <dbReference type="NCBI Taxonomy" id="2282305"/>
    <lineage>
        <taxon>Bacteria</taxon>
        <taxon>Pseudomonadati</taxon>
        <taxon>Pseudomonadota</taxon>
        <taxon>Gammaproteobacteria</taxon>
        <taxon>Oceanospirillales</taxon>
        <taxon>Halomonadaceae</taxon>
        <taxon>Billgrantia</taxon>
    </lineage>
</organism>
<gene>
    <name evidence="2" type="ORF">DU505_06300</name>
</gene>
<evidence type="ECO:0000313" key="3">
    <source>
        <dbReference type="Proteomes" id="UP000252405"/>
    </source>
</evidence>
<comment type="caution">
    <text evidence="2">The sequence shown here is derived from an EMBL/GenBank/DDBJ whole genome shotgun (WGS) entry which is preliminary data.</text>
</comment>
<feature type="transmembrane region" description="Helical" evidence="1">
    <location>
        <begin position="230"/>
        <end position="250"/>
    </location>
</feature>
<feature type="transmembrane region" description="Helical" evidence="1">
    <location>
        <begin position="113"/>
        <end position="131"/>
    </location>
</feature>
<evidence type="ECO:0000256" key="1">
    <source>
        <dbReference type="SAM" id="Phobius"/>
    </source>
</evidence>